<proteinExistence type="predicted"/>
<feature type="transmembrane region" description="Helical" evidence="1">
    <location>
        <begin position="20"/>
        <end position="41"/>
    </location>
</feature>
<dbReference type="GO" id="GO:0042834">
    <property type="term" value="F:peptidoglycan binding"/>
    <property type="evidence" value="ECO:0007669"/>
    <property type="project" value="InterPro"/>
</dbReference>
<dbReference type="InterPro" id="IPR036680">
    <property type="entry name" value="SPOR-like_sf"/>
</dbReference>
<keyword evidence="1" id="KW-1133">Transmembrane helix</keyword>
<accession>L0FBT2</accession>
<reference evidence="3" key="1">
    <citation type="submission" date="2012-02" db="EMBL/GenBank/DDBJ databases">
        <title>Complete sequence of Desulfitobacterium dichloroeliminans LMG P-21439.</title>
        <authorList>
            <person name="Lucas S."/>
            <person name="Han J."/>
            <person name="Lapidus A."/>
            <person name="Cheng J.-F."/>
            <person name="Goodwin L."/>
            <person name="Pitluck S."/>
            <person name="Peters L."/>
            <person name="Ovchinnikova G."/>
            <person name="Teshima H."/>
            <person name="Detter J.C."/>
            <person name="Han C."/>
            <person name="Tapia R."/>
            <person name="Land M."/>
            <person name="Hauser L."/>
            <person name="Kyrpides N."/>
            <person name="Ivanova N."/>
            <person name="Pagani I."/>
            <person name="Kruse T."/>
            <person name="de Vos W.M."/>
            <person name="Boon N."/>
            <person name="Smidt H."/>
            <person name="Woyke T."/>
        </authorList>
    </citation>
    <scope>NUCLEOTIDE SEQUENCE [LARGE SCALE GENOMIC DNA]</scope>
    <source>
        <strain evidence="3">LMG P-21439 / DCA1</strain>
    </source>
</reference>
<dbReference type="SUPFAM" id="SSF110997">
    <property type="entry name" value="Sporulation related repeat"/>
    <property type="match status" value="1"/>
</dbReference>
<protein>
    <recommendedName>
        <fullName evidence="4">Sporulation related protein</fullName>
    </recommendedName>
</protein>
<dbReference type="STRING" id="871963.Desdi_3070"/>
<organism evidence="2 3">
    <name type="scientific">Desulfitobacterium dichloroeliminans (strain LMG P-21439 / DCA1)</name>
    <dbReference type="NCBI Taxonomy" id="871963"/>
    <lineage>
        <taxon>Bacteria</taxon>
        <taxon>Bacillati</taxon>
        <taxon>Bacillota</taxon>
        <taxon>Clostridia</taxon>
        <taxon>Eubacteriales</taxon>
        <taxon>Desulfitobacteriaceae</taxon>
        <taxon>Desulfitobacterium</taxon>
    </lineage>
</organism>
<dbReference type="EMBL" id="CP003344">
    <property type="protein sequence ID" value="AGA70475.1"/>
    <property type="molecule type" value="Genomic_DNA"/>
</dbReference>
<evidence type="ECO:0000313" key="3">
    <source>
        <dbReference type="Proteomes" id="UP000010797"/>
    </source>
</evidence>
<keyword evidence="1" id="KW-0812">Transmembrane</keyword>
<dbReference type="eggNOG" id="COG3087">
    <property type="taxonomic scope" value="Bacteria"/>
</dbReference>
<sequence length="235" mass="27048">MTAKREGDSIYKYNRWIIKLFGVFASILIVWMTCYFGYTYVKLVTQPKDSPLSSKSLSEQEEFLLTLDKIEFWTCQMGVFNSERNANQEKERLQKLGWDAQVISKDPFIVAIGLAYAKDELLPIQELLKEGGMVTVPKFMTNPERAFQIRGIGAKETAEILVGVNTYLNTPYATREKILPQFENLMLTTSRGLKNLQEASLSMIKAERTLMVDMRKIMSLRLYGEYLRAIEVLKN</sequence>
<evidence type="ECO:0000313" key="2">
    <source>
        <dbReference type="EMBL" id="AGA70475.1"/>
    </source>
</evidence>
<keyword evidence="3" id="KW-1185">Reference proteome</keyword>
<dbReference type="KEGG" id="ddl:Desdi_3070"/>
<gene>
    <name evidence="2" type="ordered locus">Desdi_3070</name>
</gene>
<dbReference type="AlphaFoldDB" id="L0FBT2"/>
<keyword evidence="1" id="KW-0472">Membrane</keyword>
<name>L0FBT2_DESDL</name>
<evidence type="ECO:0008006" key="4">
    <source>
        <dbReference type="Google" id="ProtNLM"/>
    </source>
</evidence>
<evidence type="ECO:0000256" key="1">
    <source>
        <dbReference type="SAM" id="Phobius"/>
    </source>
</evidence>
<dbReference type="Proteomes" id="UP000010797">
    <property type="component" value="Chromosome"/>
</dbReference>
<dbReference type="HOGENOM" id="CLU_1208208_0_0_9"/>